<dbReference type="EMBL" id="MRBL01000003">
    <property type="protein sequence ID" value="OMI30051.1"/>
    <property type="molecule type" value="Genomic_DNA"/>
</dbReference>
<organism evidence="1 2">
    <name type="scientific">Bacillus haynesii</name>
    <dbReference type="NCBI Taxonomy" id="1925021"/>
    <lineage>
        <taxon>Bacteria</taxon>
        <taxon>Bacillati</taxon>
        <taxon>Bacillota</taxon>
        <taxon>Bacilli</taxon>
        <taxon>Bacillales</taxon>
        <taxon>Bacillaceae</taxon>
        <taxon>Bacillus</taxon>
    </lineage>
</organism>
<proteinExistence type="predicted"/>
<name>A0ABX3IBK1_9BACI</name>
<accession>A0ABX3IBK1</accession>
<dbReference type="Proteomes" id="UP000187046">
    <property type="component" value="Unassembled WGS sequence"/>
</dbReference>
<reference evidence="1 2" key="1">
    <citation type="submission" date="2016-12" db="EMBL/GenBank/DDBJ databases">
        <title>Bacillus phylogenomics.</title>
        <authorList>
            <person name="Dunlap C."/>
        </authorList>
    </citation>
    <scope>NUCLEOTIDE SEQUENCE [LARGE SCALE GENOMIC DNA]</scope>
    <source>
        <strain evidence="1 2">NRRL B-41327</strain>
    </source>
</reference>
<keyword evidence="2" id="KW-1185">Reference proteome</keyword>
<sequence length="60" mass="7115">MHRPRKPLRGFFNCRLKKLSPWTGKPLFSPGYGSLMHQKTYKMIKIKQIPPLFPPFFVLI</sequence>
<evidence type="ECO:0000313" key="2">
    <source>
        <dbReference type="Proteomes" id="UP000187046"/>
    </source>
</evidence>
<protein>
    <submittedName>
        <fullName evidence="1">Uncharacterized protein</fullName>
    </submittedName>
</protein>
<gene>
    <name evidence="1" type="ORF">BTA31_04030</name>
</gene>
<comment type="caution">
    <text evidence="1">The sequence shown here is derived from an EMBL/GenBank/DDBJ whole genome shotgun (WGS) entry which is preliminary data.</text>
</comment>
<evidence type="ECO:0000313" key="1">
    <source>
        <dbReference type="EMBL" id="OMI30051.1"/>
    </source>
</evidence>